<feature type="region of interest" description="Disordered" evidence="1">
    <location>
        <begin position="41"/>
        <end position="72"/>
    </location>
</feature>
<protein>
    <submittedName>
        <fullName evidence="2">Uncharacterized protein</fullName>
    </submittedName>
</protein>
<organism evidence="2 3">
    <name type="scientific">Sandaracinus amylolyticus</name>
    <dbReference type="NCBI Taxonomy" id="927083"/>
    <lineage>
        <taxon>Bacteria</taxon>
        <taxon>Pseudomonadati</taxon>
        <taxon>Myxococcota</taxon>
        <taxon>Polyangia</taxon>
        <taxon>Polyangiales</taxon>
        <taxon>Sandaracinaceae</taxon>
        <taxon>Sandaracinus</taxon>
    </lineage>
</organism>
<dbReference type="EMBL" id="CP011125">
    <property type="protein sequence ID" value="AKF08267.1"/>
    <property type="molecule type" value="Genomic_DNA"/>
</dbReference>
<accession>A0A0F6W5Y4</accession>
<dbReference type="KEGG" id="samy:DB32_005416"/>
<feature type="compositionally biased region" description="Polar residues" evidence="1">
    <location>
        <begin position="99"/>
        <end position="108"/>
    </location>
</feature>
<feature type="region of interest" description="Disordered" evidence="1">
    <location>
        <begin position="87"/>
        <end position="108"/>
    </location>
</feature>
<dbReference type="Proteomes" id="UP000034883">
    <property type="component" value="Chromosome"/>
</dbReference>
<evidence type="ECO:0000313" key="2">
    <source>
        <dbReference type="EMBL" id="AKF08267.1"/>
    </source>
</evidence>
<evidence type="ECO:0000313" key="3">
    <source>
        <dbReference type="Proteomes" id="UP000034883"/>
    </source>
</evidence>
<reference evidence="2 3" key="1">
    <citation type="submission" date="2015-03" db="EMBL/GenBank/DDBJ databases">
        <title>Genome assembly of Sandaracinus amylolyticus DSM 53668.</title>
        <authorList>
            <person name="Sharma G."/>
            <person name="Subramanian S."/>
        </authorList>
    </citation>
    <scope>NUCLEOTIDE SEQUENCE [LARGE SCALE GENOMIC DNA]</scope>
    <source>
        <strain evidence="2 3">DSM 53668</strain>
    </source>
</reference>
<keyword evidence="3" id="KW-1185">Reference proteome</keyword>
<dbReference type="AlphaFoldDB" id="A0A0F6W5Y4"/>
<name>A0A0F6W5Y4_9BACT</name>
<gene>
    <name evidence="2" type="ORF">DB32_005416</name>
</gene>
<sequence length="108" mass="11829">MERRARIVMRRGGRAGARGCDEAARAGGRSVRELIGLRTARRGADRAARSRRGLAARLPSTSREERVRRRPHGATLFEGIRPGYASRRTRAQPLGNGVAGQQISLGDR</sequence>
<proteinExistence type="predicted"/>
<dbReference type="STRING" id="927083.DB32_005416"/>
<evidence type="ECO:0000256" key="1">
    <source>
        <dbReference type="SAM" id="MobiDB-lite"/>
    </source>
</evidence>